<evidence type="ECO:0000256" key="1">
    <source>
        <dbReference type="ARBA" id="ARBA00012840"/>
    </source>
</evidence>
<dbReference type="GO" id="GO:0004672">
    <property type="term" value="F:protein kinase activity"/>
    <property type="evidence" value="ECO:0007669"/>
    <property type="project" value="InterPro"/>
</dbReference>
<dbReference type="InterPro" id="IPR000719">
    <property type="entry name" value="Prot_kinase_dom"/>
</dbReference>
<dbReference type="EC" id="6.1.1.11" evidence="1"/>
<dbReference type="InterPro" id="IPR002314">
    <property type="entry name" value="aa-tRNA-synt_IIb"/>
</dbReference>
<dbReference type="Gene3D" id="3.30.930.10">
    <property type="entry name" value="Bira Bifunctional Protein, Domain 2"/>
    <property type="match status" value="1"/>
</dbReference>
<dbReference type="Gene3D" id="1.10.510.10">
    <property type="entry name" value="Transferase(Phosphotransferase) domain 1"/>
    <property type="match status" value="1"/>
</dbReference>
<feature type="domain" description="Protein kinase" evidence="9">
    <location>
        <begin position="47"/>
        <end position="313"/>
    </location>
</feature>
<evidence type="ECO:0000259" key="9">
    <source>
        <dbReference type="PROSITE" id="PS50011"/>
    </source>
</evidence>
<dbReference type="SUPFAM" id="SSF55681">
    <property type="entry name" value="Class II aaRS and biotin synthetases"/>
    <property type="match status" value="1"/>
</dbReference>
<keyword evidence="5 11" id="KW-0030">Aminoacyl-tRNA synthetase</keyword>
<proteinExistence type="predicted"/>
<dbReference type="PROSITE" id="PS51257">
    <property type="entry name" value="PROKAR_LIPOPROTEIN"/>
    <property type="match status" value="1"/>
</dbReference>
<evidence type="ECO:0000256" key="6">
    <source>
        <dbReference type="ARBA" id="ARBA00031113"/>
    </source>
</evidence>
<dbReference type="PROSITE" id="PS50862">
    <property type="entry name" value="AA_TRNA_LIGASE_II"/>
    <property type="match status" value="1"/>
</dbReference>
<dbReference type="PANTHER" id="PTHR11778">
    <property type="entry name" value="SERYL-TRNA SYNTHETASE"/>
    <property type="match status" value="1"/>
</dbReference>
<evidence type="ECO:0000256" key="7">
    <source>
        <dbReference type="ARBA" id="ARBA00034892"/>
    </source>
</evidence>
<dbReference type="InterPro" id="IPR006195">
    <property type="entry name" value="aa-tRNA-synth_II"/>
</dbReference>
<dbReference type="Pfam" id="PF00587">
    <property type="entry name" value="tRNA-synt_2b"/>
    <property type="match status" value="1"/>
</dbReference>
<name>A0A0B7FM05_THACB</name>
<dbReference type="SUPFAM" id="SSF46589">
    <property type="entry name" value="tRNA-binding arm"/>
    <property type="match status" value="1"/>
</dbReference>
<evidence type="ECO:0000256" key="2">
    <source>
        <dbReference type="ARBA" id="ARBA00022598"/>
    </source>
</evidence>
<dbReference type="GO" id="GO:0004828">
    <property type="term" value="F:serine-tRNA ligase activity"/>
    <property type="evidence" value="ECO:0007669"/>
    <property type="project" value="UniProtKB-EC"/>
</dbReference>
<dbReference type="SMART" id="SM00220">
    <property type="entry name" value="S_TKc"/>
    <property type="match status" value="1"/>
</dbReference>
<evidence type="ECO:0000256" key="4">
    <source>
        <dbReference type="ARBA" id="ARBA00022840"/>
    </source>
</evidence>
<keyword evidence="12" id="KW-1185">Reference proteome</keyword>
<dbReference type="Proteomes" id="UP000059188">
    <property type="component" value="Unassembled WGS sequence"/>
</dbReference>
<dbReference type="InterPro" id="IPR011009">
    <property type="entry name" value="Kinase-like_dom_sf"/>
</dbReference>
<accession>A0A0B7FM05</accession>
<organism evidence="11 12">
    <name type="scientific">Thanatephorus cucumeris (strain AG1-IB / isolate 7/3/14)</name>
    <name type="common">Lettuce bottom rot fungus</name>
    <name type="synonym">Rhizoctonia solani</name>
    <dbReference type="NCBI Taxonomy" id="1108050"/>
    <lineage>
        <taxon>Eukaryota</taxon>
        <taxon>Fungi</taxon>
        <taxon>Dikarya</taxon>
        <taxon>Basidiomycota</taxon>
        <taxon>Agaricomycotina</taxon>
        <taxon>Agaricomycetes</taxon>
        <taxon>Cantharellales</taxon>
        <taxon>Ceratobasidiaceae</taxon>
        <taxon>Rhizoctonia</taxon>
        <taxon>Rhizoctonia solani AG-1</taxon>
    </lineage>
</organism>
<dbReference type="InterPro" id="IPR045864">
    <property type="entry name" value="aa-tRNA-synth_II/BPL/LPL"/>
</dbReference>
<reference evidence="11 12" key="1">
    <citation type="submission" date="2014-11" db="EMBL/GenBank/DDBJ databases">
        <authorList>
            <person name="Wibberg Daniel"/>
        </authorList>
    </citation>
    <scope>NUCLEOTIDE SEQUENCE [LARGE SCALE GENOMIC DNA]</scope>
    <source>
        <strain evidence="11">Rhizoctonia solani AG1-IB 7/3/14</strain>
    </source>
</reference>
<feature type="domain" description="Aminoacyl-transfer RNA synthetases class-II family profile" evidence="10">
    <location>
        <begin position="447"/>
        <end position="721"/>
    </location>
</feature>
<evidence type="ECO:0000256" key="8">
    <source>
        <dbReference type="SAM" id="Coils"/>
    </source>
</evidence>
<evidence type="ECO:0000313" key="12">
    <source>
        <dbReference type="Proteomes" id="UP000059188"/>
    </source>
</evidence>
<keyword evidence="4" id="KW-0067">ATP-binding</keyword>
<dbReference type="STRING" id="1108050.A0A0B7FM05"/>
<evidence type="ECO:0000256" key="3">
    <source>
        <dbReference type="ARBA" id="ARBA00022741"/>
    </source>
</evidence>
<evidence type="ECO:0000259" key="10">
    <source>
        <dbReference type="PROSITE" id="PS50862"/>
    </source>
</evidence>
<dbReference type="Pfam" id="PF00069">
    <property type="entry name" value="Pkinase"/>
    <property type="match status" value="1"/>
</dbReference>
<dbReference type="SUPFAM" id="SSF56112">
    <property type="entry name" value="Protein kinase-like (PK-like)"/>
    <property type="match status" value="1"/>
</dbReference>
<gene>
    <name evidence="11" type="ORF">RSOLAG1IB_08455</name>
</gene>
<keyword evidence="2 11" id="KW-0436">Ligase</keyword>
<keyword evidence="3" id="KW-0547">Nucleotide-binding</keyword>
<sequence>MDSKQSNDNDNGKPVNTISGTMSCDEILAQLCAHGCKEVTHQLNLSRCSQHPALGGSFGDVFSGFLQNNDPVAIKCLRIMVGVDDIEEGKQLKRAAHEIYVWSKIDHPNVLKLIGVAQYQNRIAMVSPWMENGSLGLFLSRHPEVNRYTMCAQIADGVGHLHSRGVTHGDIKPLNILVSNDHIPKLTDFGTSILTLYTLQFTNGSGSGRNITVRYTAPEILQEETKLTTEGDVYALGMTILEAMTGKAPYSDLFEPVILTKILTGARPVRQVQHFPIDDEQANALWNLLGHCWQSDPSCRPTPIEVGDKLRALSYQLELQNDSADETTVSDLTTPEDKENALRKARALRDSVHAHERELSRLESSLLAYGLRIPNTSHPNVPLGPEANARVISTHGPEPILTDNKRDHNELNDLPGMKFFDRDAGVVSSGAGFAYLRGGGALLEVALIAYAMEVAVRRGFEPIIAPDVVRRDAADRCGFIPRDGDVKGEEDAEVRIPEQMYSVQCKHESGESGLVLAGTSEIPLAAMHAQALYNPQTLPYRTVAVGHAFRAEAGARGKDTRGLYRVHQFTKVELFSVTTGETIKHTGSEVNIDKASDHELEYLRELQIELYAGLGIPFRVLDMPSEELGASAHRKYDIEAWMPGRGAWGEISSASNCTDYQSRRLHIRHRHPREDSAATGPLPYAHTLNGTAAAVPRLIVALIENGVKFKEGGDLECLVLPSVLRKYWVGGEKFGEIEICWE</sequence>
<dbReference type="EMBL" id="LN679128">
    <property type="protein sequence ID" value="CEL57243.1"/>
    <property type="molecule type" value="Genomic_DNA"/>
</dbReference>
<keyword evidence="8" id="KW-0175">Coiled coil</keyword>
<dbReference type="InterPro" id="IPR002317">
    <property type="entry name" value="Ser-tRNA-ligase_type_1"/>
</dbReference>
<dbReference type="PROSITE" id="PS00108">
    <property type="entry name" value="PROTEIN_KINASE_ST"/>
    <property type="match status" value="1"/>
</dbReference>
<dbReference type="InterPro" id="IPR008271">
    <property type="entry name" value="Ser/Thr_kinase_AS"/>
</dbReference>
<dbReference type="GO" id="GO:0006434">
    <property type="term" value="P:seryl-tRNA aminoacylation"/>
    <property type="evidence" value="ECO:0007669"/>
    <property type="project" value="InterPro"/>
</dbReference>
<dbReference type="OrthoDB" id="10264585at2759"/>
<dbReference type="InterPro" id="IPR010978">
    <property type="entry name" value="tRNA-bd_arm"/>
</dbReference>
<dbReference type="AlphaFoldDB" id="A0A0B7FM05"/>
<dbReference type="PRINTS" id="PR00981">
    <property type="entry name" value="TRNASYNTHSER"/>
</dbReference>
<dbReference type="GO" id="GO:0005524">
    <property type="term" value="F:ATP binding"/>
    <property type="evidence" value="ECO:0007669"/>
    <property type="project" value="UniProtKB-KW"/>
</dbReference>
<protein>
    <recommendedName>
        <fullName evidence="1">serine--tRNA ligase</fullName>
        <ecNumber evidence="1">6.1.1.11</ecNumber>
    </recommendedName>
    <alternativeName>
        <fullName evidence="6">Seryl-tRNA synthetase</fullName>
    </alternativeName>
    <alternativeName>
        <fullName evidence="7">Seryl-tRNA(Ser) synthetase</fullName>
    </alternativeName>
</protein>
<evidence type="ECO:0000313" key="11">
    <source>
        <dbReference type="EMBL" id="CEL57243.1"/>
    </source>
</evidence>
<feature type="coiled-coil region" evidence="8">
    <location>
        <begin position="338"/>
        <end position="365"/>
    </location>
</feature>
<dbReference type="PROSITE" id="PS50011">
    <property type="entry name" value="PROTEIN_KINASE_DOM"/>
    <property type="match status" value="1"/>
</dbReference>
<evidence type="ECO:0000256" key="5">
    <source>
        <dbReference type="ARBA" id="ARBA00023146"/>
    </source>
</evidence>